<gene>
    <name evidence="1" type="ORF">LDAN0321_LOCUS17844</name>
</gene>
<protein>
    <submittedName>
        <fullName evidence="1">Uncharacterized protein</fullName>
    </submittedName>
</protein>
<sequence length="155" mass="17755">MSFTLNEPIPHLPIQITCQFFETIRLPALPQRAATSTNENMHNNLPLTSYVTPRQRWKLLQIIEIILCNSVPLAYRRENHNKLIEVAYMIEKTLFALAILPGDYLNIQTLRRRVLAVVRSFARRIMASTNNTELKGFAQQLYLMKKGHNHGAGAA</sequence>
<dbReference type="AlphaFoldDB" id="A0A7S2LHB9"/>
<evidence type="ECO:0000313" key="1">
    <source>
        <dbReference type="EMBL" id="CAD9604587.1"/>
    </source>
</evidence>
<proteinExistence type="predicted"/>
<organism evidence="1">
    <name type="scientific">Leptocylindrus danicus</name>
    <dbReference type="NCBI Taxonomy" id="163516"/>
    <lineage>
        <taxon>Eukaryota</taxon>
        <taxon>Sar</taxon>
        <taxon>Stramenopiles</taxon>
        <taxon>Ochrophyta</taxon>
        <taxon>Bacillariophyta</taxon>
        <taxon>Coscinodiscophyceae</taxon>
        <taxon>Chaetocerotophycidae</taxon>
        <taxon>Leptocylindrales</taxon>
        <taxon>Leptocylindraceae</taxon>
        <taxon>Leptocylindrus</taxon>
    </lineage>
</organism>
<dbReference type="EMBL" id="HBGY01028839">
    <property type="protein sequence ID" value="CAD9604587.1"/>
    <property type="molecule type" value="Transcribed_RNA"/>
</dbReference>
<accession>A0A7S2LHB9</accession>
<name>A0A7S2LHB9_9STRA</name>
<reference evidence="1" key="1">
    <citation type="submission" date="2021-01" db="EMBL/GenBank/DDBJ databases">
        <authorList>
            <person name="Corre E."/>
            <person name="Pelletier E."/>
            <person name="Niang G."/>
            <person name="Scheremetjew M."/>
            <person name="Finn R."/>
            <person name="Kale V."/>
            <person name="Holt S."/>
            <person name="Cochrane G."/>
            <person name="Meng A."/>
            <person name="Brown T."/>
            <person name="Cohen L."/>
        </authorList>
    </citation>
    <scope>NUCLEOTIDE SEQUENCE</scope>
    <source>
        <strain evidence="1">B650</strain>
    </source>
</reference>